<dbReference type="Proteomes" id="UP000440694">
    <property type="component" value="Unassembled WGS sequence"/>
</dbReference>
<dbReference type="EMBL" id="WMBQ01000001">
    <property type="protein sequence ID" value="MTD93873.1"/>
    <property type="molecule type" value="Genomic_DNA"/>
</dbReference>
<dbReference type="Pfam" id="PF12276">
    <property type="entry name" value="DUF3617"/>
    <property type="match status" value="1"/>
</dbReference>
<name>A0A6I3KHL9_9HYPH</name>
<organism evidence="2 3">
    <name type="scientific">Hyphomicrobium album</name>
    <dbReference type="NCBI Taxonomy" id="2665159"/>
    <lineage>
        <taxon>Bacteria</taxon>
        <taxon>Pseudomonadati</taxon>
        <taxon>Pseudomonadota</taxon>
        <taxon>Alphaproteobacteria</taxon>
        <taxon>Hyphomicrobiales</taxon>
        <taxon>Hyphomicrobiaceae</taxon>
        <taxon>Hyphomicrobium</taxon>
    </lineage>
</organism>
<accession>A0A6I3KHL9</accession>
<keyword evidence="3" id="KW-1185">Reference proteome</keyword>
<dbReference type="RefSeq" id="WP_154738370.1">
    <property type="nucleotide sequence ID" value="NZ_WMBQ01000001.1"/>
</dbReference>
<evidence type="ECO:0000313" key="3">
    <source>
        <dbReference type="Proteomes" id="UP000440694"/>
    </source>
</evidence>
<keyword evidence="1" id="KW-0732">Signal</keyword>
<gene>
    <name evidence="2" type="ORF">GIW81_05935</name>
</gene>
<dbReference type="InterPro" id="IPR022061">
    <property type="entry name" value="DUF3617"/>
</dbReference>
<protein>
    <submittedName>
        <fullName evidence="2">DUF3617 family protein</fullName>
    </submittedName>
</protein>
<feature type="chain" id="PRO_5026188062" evidence="1">
    <location>
        <begin position="23"/>
        <end position="139"/>
    </location>
</feature>
<dbReference type="AlphaFoldDB" id="A0A6I3KHL9"/>
<feature type="signal peptide" evidence="1">
    <location>
        <begin position="1"/>
        <end position="22"/>
    </location>
</feature>
<reference evidence="2 3" key="1">
    <citation type="submission" date="2019-11" db="EMBL/GenBank/DDBJ databases">
        <title>Identification of a novel strain.</title>
        <authorList>
            <person name="Xu Q."/>
            <person name="Wang G."/>
        </authorList>
    </citation>
    <scope>NUCLEOTIDE SEQUENCE [LARGE SCALE GENOMIC DNA]</scope>
    <source>
        <strain evidence="3">xq</strain>
    </source>
</reference>
<evidence type="ECO:0000313" key="2">
    <source>
        <dbReference type="EMBL" id="MTD93873.1"/>
    </source>
</evidence>
<sequence length="139" mass="14666">MDQRFVVTAMIGVGCLFGQAFAATPEVPKRKAGHWELTTVSPGLGKTVTDVCIGQDDNIAMPADSGDCAQTKVAQAGSEVIVDVVCKKPHGKQTMSTAFGGDFNARYHAIMKMTFDPPEGVASMGVTIDGKYIGPDCPR</sequence>
<comment type="caution">
    <text evidence="2">The sequence shown here is derived from an EMBL/GenBank/DDBJ whole genome shotgun (WGS) entry which is preliminary data.</text>
</comment>
<evidence type="ECO:0000256" key="1">
    <source>
        <dbReference type="SAM" id="SignalP"/>
    </source>
</evidence>
<dbReference type="PROSITE" id="PS51257">
    <property type="entry name" value="PROKAR_LIPOPROTEIN"/>
    <property type="match status" value="1"/>
</dbReference>
<proteinExistence type="predicted"/>